<keyword evidence="2" id="KW-1185">Reference proteome</keyword>
<sequence>MGVGGVVTAAALAGAVAVGASGLGPHDDGAWRGLGLRVVDRVTRADGDCVANSFGQVRELLTTAPCTSLSRLLVTLADDKGTVVAVSVAWVEFAERDTAGAFKRVEDVHGTGDITPLSARLLLRDEITFTAHHYDSELLGTTVVVAEAEAVEGAATPEFLHRVTEVAVLTPRP</sequence>
<dbReference type="AlphaFoldDB" id="A0A495W2I4"/>
<dbReference type="OrthoDB" id="3470137at2"/>
<evidence type="ECO:0000313" key="1">
    <source>
        <dbReference type="EMBL" id="RKT54945.1"/>
    </source>
</evidence>
<reference evidence="1 2" key="1">
    <citation type="submission" date="2018-10" db="EMBL/GenBank/DDBJ databases">
        <title>Sequencing the genomes of 1000 actinobacteria strains.</title>
        <authorList>
            <person name="Klenk H.-P."/>
        </authorList>
    </citation>
    <scope>NUCLEOTIDE SEQUENCE [LARGE SCALE GENOMIC DNA]</scope>
    <source>
        <strain evidence="1 2">DSM 43800</strain>
    </source>
</reference>
<protein>
    <submittedName>
        <fullName evidence="1">Uncharacterized protein</fullName>
    </submittedName>
</protein>
<dbReference type="RefSeq" id="WP_147455154.1">
    <property type="nucleotide sequence ID" value="NZ_RBXO01000001.1"/>
</dbReference>
<organism evidence="1 2">
    <name type="scientific">Saccharothrix australiensis</name>
    <dbReference type="NCBI Taxonomy" id="2072"/>
    <lineage>
        <taxon>Bacteria</taxon>
        <taxon>Bacillati</taxon>
        <taxon>Actinomycetota</taxon>
        <taxon>Actinomycetes</taxon>
        <taxon>Pseudonocardiales</taxon>
        <taxon>Pseudonocardiaceae</taxon>
        <taxon>Saccharothrix</taxon>
    </lineage>
</organism>
<comment type="caution">
    <text evidence="1">The sequence shown here is derived from an EMBL/GenBank/DDBJ whole genome shotgun (WGS) entry which is preliminary data.</text>
</comment>
<name>A0A495W2I4_9PSEU</name>
<evidence type="ECO:0000313" key="2">
    <source>
        <dbReference type="Proteomes" id="UP000282084"/>
    </source>
</evidence>
<gene>
    <name evidence="1" type="ORF">C8E97_3598</name>
</gene>
<proteinExistence type="predicted"/>
<dbReference type="EMBL" id="RBXO01000001">
    <property type="protein sequence ID" value="RKT54945.1"/>
    <property type="molecule type" value="Genomic_DNA"/>
</dbReference>
<accession>A0A495W2I4</accession>
<dbReference type="Proteomes" id="UP000282084">
    <property type="component" value="Unassembled WGS sequence"/>
</dbReference>